<feature type="region of interest" description="Disordered" evidence="2">
    <location>
        <begin position="1"/>
        <end position="124"/>
    </location>
</feature>
<feature type="region of interest" description="Disordered" evidence="2">
    <location>
        <begin position="1080"/>
        <end position="1111"/>
    </location>
</feature>
<feature type="compositionally biased region" description="Basic and acidic residues" evidence="2">
    <location>
        <begin position="1080"/>
        <end position="1105"/>
    </location>
</feature>
<name>A0A485K2N6_9STRA</name>
<organism evidence="4 5">
    <name type="scientific">Aphanomyces stellatus</name>
    <dbReference type="NCBI Taxonomy" id="120398"/>
    <lineage>
        <taxon>Eukaryota</taxon>
        <taxon>Sar</taxon>
        <taxon>Stramenopiles</taxon>
        <taxon>Oomycota</taxon>
        <taxon>Saprolegniomycetes</taxon>
        <taxon>Saprolegniales</taxon>
        <taxon>Verrucalvaceae</taxon>
        <taxon>Aphanomyces</taxon>
    </lineage>
</organism>
<gene>
    <name evidence="4" type="primary">Aste57867_447</name>
    <name evidence="3" type="ORF">As57867_000446</name>
    <name evidence="4" type="ORF">ASTE57867_447</name>
</gene>
<keyword evidence="5" id="KW-1185">Reference proteome</keyword>
<reference evidence="4 5" key="1">
    <citation type="submission" date="2019-03" db="EMBL/GenBank/DDBJ databases">
        <authorList>
            <person name="Gaulin E."/>
            <person name="Dumas B."/>
        </authorList>
    </citation>
    <scope>NUCLEOTIDE SEQUENCE [LARGE SCALE GENOMIC DNA]</scope>
    <source>
        <strain evidence="4">CBS 568.67</strain>
    </source>
</reference>
<feature type="coiled-coil region" evidence="1">
    <location>
        <begin position="734"/>
        <end position="840"/>
    </location>
</feature>
<feature type="coiled-coil region" evidence="1">
    <location>
        <begin position="978"/>
        <end position="1037"/>
    </location>
</feature>
<keyword evidence="1" id="KW-0175">Coiled coil</keyword>
<evidence type="ECO:0000313" key="3">
    <source>
        <dbReference type="EMBL" id="KAF0720260.1"/>
    </source>
</evidence>
<dbReference type="Proteomes" id="UP000332933">
    <property type="component" value="Unassembled WGS sequence"/>
</dbReference>
<evidence type="ECO:0000256" key="1">
    <source>
        <dbReference type="SAM" id="Coils"/>
    </source>
</evidence>
<dbReference type="EMBL" id="CAADRA010000022">
    <property type="protein sequence ID" value="VFT77672.1"/>
    <property type="molecule type" value="Genomic_DNA"/>
</dbReference>
<evidence type="ECO:0000256" key="2">
    <source>
        <dbReference type="SAM" id="MobiDB-lite"/>
    </source>
</evidence>
<evidence type="ECO:0000313" key="5">
    <source>
        <dbReference type="Proteomes" id="UP000332933"/>
    </source>
</evidence>
<feature type="coiled-coil region" evidence="1">
    <location>
        <begin position="581"/>
        <end position="648"/>
    </location>
</feature>
<feature type="compositionally biased region" description="Basic and acidic residues" evidence="2">
    <location>
        <begin position="52"/>
        <end position="71"/>
    </location>
</feature>
<sequence length="1111" mass="123367">MEQYGRPAAKKRTPHVPPPVAFLHPASSKPSTKDVPEVQRGMMPSLRSKPKRNQESESHDQRPEMSARRLGSDGQSLTPRHDSPVAVHKVRPSTASAVKSSSLQFSNAAPQTDSDAPATSVVPALKLRPRTASYIKSMSLGNNDDTPTPPTASLTERRLLADDATPDSAYIALLKEDIKRVHQLLSTDESRTQSSRLLQQRDTLAVPDRICHELAKHNYSTSDGQVVLAKKALERLLSDSLIALMDKTLVDEAKMGGSINQDETSGGGAGMDAGSVYFNSFMTLSRRAEMLKKRVVADSAEKDYLRDQLHVMETRLGEANDELVVFKDTFQKIASERGVGHGWALLRSEVKRGTFSTNDDKQKDERCAALEAQLAELQSTLDQLSQDKADMVVANESLADELRESRALASALDARIESTASATSASMLAMQSQVFALGLASAHGVQLDKAMAHNHDLDRELQAAKAALKKTQADAKATLTEAATTLKTKVEAAHESGRQLLARTQAEWEAKAGDAAQAHEAQLHKADVVHARALTALEGEKARLTDELAAARRQNERDLSCARDAAESQQAAAVGAWTEKLEGKTKALEAAQRQVADHEATILQLKLVVSEQKVTERHEMETAWLTKIAALEAALAQASAKLEAERDKSALALRTEADRVRHVMTQAKSVADELETANLCLAERKRQRDSETQAFEDRERRAAAAIAELTAQVTRLRRDEETNASGNIDLETECRQLHKHNDELVKQMEKMKEKHDVTVSELQLLLQDARNKANEAALALGLLEANKVDLLNKLAVSDASVRQLQRQLTAAKDESQQLEMAAIEQRMQQESRLNERLVVEKRVLQKQQLDMDAETQTLMEEKQLLQTVVRSLNERLGLQLELLASVPKDEKTNKDAWAAAHAAWQRIQERCDDADWQLMHMKARLDEMDTPKVTRARKQAPFSDAIAAGQRAAAVVDQLQNESDSYAAALAKEMQLMKATYEGKLSEATSELKRVQNMRSDHTVTLEEEKLRYLAMINQLQGRCAALEDALAKHMTAKRAEKDEEVDLICKYRVERDTKTKAGYLEALLEARAKACSDEVRRRTEFEESQRASTLRRTDHEDRQRQARLTR</sequence>
<proteinExistence type="predicted"/>
<reference evidence="3" key="2">
    <citation type="submission" date="2019-06" db="EMBL/GenBank/DDBJ databases">
        <title>Genomics analysis of Aphanomyces spp. identifies a new class of oomycete effector associated with host adaptation.</title>
        <authorList>
            <person name="Gaulin E."/>
        </authorList>
    </citation>
    <scope>NUCLEOTIDE SEQUENCE</scope>
    <source>
        <strain evidence="3">CBS 578.67</strain>
    </source>
</reference>
<accession>A0A485K2N6</accession>
<protein>
    <submittedName>
        <fullName evidence="4">Aste57867_447 protein</fullName>
    </submittedName>
</protein>
<evidence type="ECO:0000313" key="4">
    <source>
        <dbReference type="EMBL" id="VFT77672.1"/>
    </source>
</evidence>
<dbReference type="EMBL" id="VJMH01000022">
    <property type="protein sequence ID" value="KAF0720260.1"/>
    <property type="molecule type" value="Genomic_DNA"/>
</dbReference>
<dbReference type="OrthoDB" id="74810at2759"/>
<feature type="compositionally biased region" description="Polar residues" evidence="2">
    <location>
        <begin position="93"/>
        <end position="114"/>
    </location>
</feature>
<feature type="coiled-coil region" evidence="1">
    <location>
        <begin position="447"/>
        <end position="481"/>
    </location>
</feature>
<dbReference type="AlphaFoldDB" id="A0A485K2N6"/>
<feature type="coiled-coil region" evidence="1">
    <location>
        <begin position="360"/>
        <end position="394"/>
    </location>
</feature>